<dbReference type="SUPFAM" id="SSF56655">
    <property type="entry name" value="Carbohydrate phosphatase"/>
    <property type="match status" value="1"/>
</dbReference>
<protein>
    <recommendedName>
        <fullName evidence="4 11">Histidinol-phosphatase</fullName>
        <ecNumber evidence="4 11">3.1.3.15</ecNumber>
    </recommendedName>
</protein>
<dbReference type="Pfam" id="PF00459">
    <property type="entry name" value="Inositol_P"/>
    <property type="match status" value="1"/>
</dbReference>
<comment type="cofactor">
    <cofactor evidence="1">
        <name>Mg(2+)</name>
        <dbReference type="ChEBI" id="CHEBI:18420"/>
    </cofactor>
</comment>
<dbReference type="EC" id="3.1.3.15" evidence="4 11"/>
<proteinExistence type="inferred from homology"/>
<accession>A0ABV8UMC4</accession>
<evidence type="ECO:0000256" key="10">
    <source>
        <dbReference type="ARBA" id="ARBA00049158"/>
    </source>
</evidence>
<dbReference type="EMBL" id="JBHSCW010000006">
    <property type="protein sequence ID" value="MFC4352179.1"/>
    <property type="molecule type" value="Genomic_DNA"/>
</dbReference>
<dbReference type="InterPro" id="IPR000760">
    <property type="entry name" value="Inositol_monophosphatase-like"/>
</dbReference>
<evidence type="ECO:0000256" key="1">
    <source>
        <dbReference type="ARBA" id="ARBA00001946"/>
    </source>
</evidence>
<keyword evidence="5" id="KW-0028">Amino-acid biosynthesis</keyword>
<evidence type="ECO:0000313" key="13">
    <source>
        <dbReference type="Proteomes" id="UP001595799"/>
    </source>
</evidence>
<evidence type="ECO:0000256" key="7">
    <source>
        <dbReference type="ARBA" id="ARBA00022801"/>
    </source>
</evidence>
<dbReference type="Proteomes" id="UP001595799">
    <property type="component" value="Unassembled WGS sequence"/>
</dbReference>
<keyword evidence="6" id="KW-0479">Metal-binding</keyword>
<evidence type="ECO:0000256" key="4">
    <source>
        <dbReference type="ARBA" id="ARBA00013085"/>
    </source>
</evidence>
<evidence type="ECO:0000256" key="9">
    <source>
        <dbReference type="ARBA" id="ARBA00023102"/>
    </source>
</evidence>
<name>A0ABV8UMC4_9PROT</name>
<evidence type="ECO:0000256" key="5">
    <source>
        <dbReference type="ARBA" id="ARBA00022605"/>
    </source>
</evidence>
<evidence type="ECO:0000313" key="12">
    <source>
        <dbReference type="EMBL" id="MFC4352179.1"/>
    </source>
</evidence>
<keyword evidence="13" id="KW-1185">Reference proteome</keyword>
<dbReference type="PRINTS" id="PR00377">
    <property type="entry name" value="IMPHPHTASES"/>
</dbReference>
<keyword evidence="9" id="KW-0368">Histidine biosynthesis</keyword>
<dbReference type="InterPro" id="IPR020583">
    <property type="entry name" value="Inositol_monoP_metal-BS"/>
</dbReference>
<comment type="catalytic activity">
    <reaction evidence="10">
        <text>L-histidinol phosphate + H2O = L-histidinol + phosphate</text>
        <dbReference type="Rhea" id="RHEA:14465"/>
        <dbReference type="ChEBI" id="CHEBI:15377"/>
        <dbReference type="ChEBI" id="CHEBI:43474"/>
        <dbReference type="ChEBI" id="CHEBI:57699"/>
        <dbReference type="ChEBI" id="CHEBI:57980"/>
        <dbReference type="EC" id="3.1.3.15"/>
    </reaction>
</comment>
<dbReference type="Gene3D" id="3.40.190.80">
    <property type="match status" value="1"/>
</dbReference>
<dbReference type="InterPro" id="IPR011809">
    <property type="entry name" value="His_9_proposed"/>
</dbReference>
<comment type="pathway">
    <text evidence="2">Amino-acid biosynthesis; L-histidine biosynthesis; L-histidine from 5-phospho-alpha-D-ribose 1-diphosphate: step 8/9.</text>
</comment>
<dbReference type="InterPro" id="IPR051090">
    <property type="entry name" value="Inositol_monoP_superfamily"/>
</dbReference>
<comment type="caution">
    <text evidence="12">The sequence shown here is derived from an EMBL/GenBank/DDBJ whole genome shotgun (WGS) entry which is preliminary data.</text>
</comment>
<evidence type="ECO:0000256" key="3">
    <source>
        <dbReference type="ARBA" id="ARBA00009759"/>
    </source>
</evidence>
<dbReference type="GO" id="GO:0004401">
    <property type="term" value="F:histidinol-phosphatase activity"/>
    <property type="evidence" value="ECO:0007669"/>
    <property type="project" value="UniProtKB-EC"/>
</dbReference>
<organism evidence="12 13">
    <name type="scientific">Fodinicurvata halophila</name>
    <dbReference type="NCBI Taxonomy" id="1419723"/>
    <lineage>
        <taxon>Bacteria</taxon>
        <taxon>Pseudomonadati</taxon>
        <taxon>Pseudomonadota</taxon>
        <taxon>Alphaproteobacteria</taxon>
        <taxon>Rhodospirillales</taxon>
        <taxon>Rhodovibrionaceae</taxon>
        <taxon>Fodinicurvata</taxon>
    </lineage>
</organism>
<dbReference type="PANTHER" id="PTHR43200:SF6">
    <property type="entry name" value="3'(2'),5'-BISPHOSPHATE NUCLEOTIDASE"/>
    <property type="match status" value="1"/>
</dbReference>
<gene>
    <name evidence="12" type="primary">hisN</name>
    <name evidence="12" type="ORF">ACFOW6_11580</name>
</gene>
<keyword evidence="8" id="KW-0460">Magnesium</keyword>
<comment type="similarity">
    <text evidence="3">Belongs to the inositol monophosphatase superfamily.</text>
</comment>
<dbReference type="CDD" id="cd01641">
    <property type="entry name" value="Bacterial_IMPase_like_1"/>
    <property type="match status" value="1"/>
</dbReference>
<dbReference type="RefSeq" id="WP_382422526.1">
    <property type="nucleotide sequence ID" value="NZ_JBHSCW010000006.1"/>
</dbReference>
<sequence>MTPDLPQKDADHWIEIRDFAADLAQRAGHLALDYFRQRLEIELKDDDSPVTKADREVERLLRAGICERFPAHAILGEEFGQTGMNRDFTWVVDPIDGTRSFITGWPIWGTLVALMQNGRPEVGVIEMPALCERWIALRGHGVLFQDASGRASRAAVSGVRGLSHARFYTTSLLFFEGETRQQVETIAQASHTARFGGDCYIYGLLASGHVDLIVENKLLPYDFLATVPVVEEAGGVITDWSGRNIDADSDGRVIAASTPELHASALEMLSH</sequence>
<dbReference type="NCBIfam" id="TIGR02067">
    <property type="entry name" value="his_9_HisN"/>
    <property type="match status" value="1"/>
</dbReference>
<reference evidence="13" key="1">
    <citation type="journal article" date="2019" name="Int. J. Syst. Evol. Microbiol.">
        <title>The Global Catalogue of Microorganisms (GCM) 10K type strain sequencing project: providing services to taxonomists for standard genome sequencing and annotation.</title>
        <authorList>
            <consortium name="The Broad Institute Genomics Platform"/>
            <consortium name="The Broad Institute Genome Sequencing Center for Infectious Disease"/>
            <person name="Wu L."/>
            <person name="Ma J."/>
        </authorList>
    </citation>
    <scope>NUCLEOTIDE SEQUENCE [LARGE SCALE GENOMIC DNA]</scope>
    <source>
        <strain evidence="13">CECT 8472</strain>
    </source>
</reference>
<keyword evidence="7 12" id="KW-0378">Hydrolase</keyword>
<dbReference type="PANTHER" id="PTHR43200">
    <property type="entry name" value="PHOSPHATASE"/>
    <property type="match status" value="1"/>
</dbReference>
<dbReference type="PROSITE" id="PS00629">
    <property type="entry name" value="IMP_1"/>
    <property type="match status" value="1"/>
</dbReference>
<evidence type="ECO:0000256" key="2">
    <source>
        <dbReference type="ARBA" id="ARBA00004970"/>
    </source>
</evidence>
<dbReference type="Gene3D" id="3.30.540.10">
    <property type="entry name" value="Fructose-1,6-Bisphosphatase, subunit A, domain 1"/>
    <property type="match status" value="1"/>
</dbReference>
<evidence type="ECO:0000256" key="8">
    <source>
        <dbReference type="ARBA" id="ARBA00022842"/>
    </source>
</evidence>
<evidence type="ECO:0000256" key="6">
    <source>
        <dbReference type="ARBA" id="ARBA00022723"/>
    </source>
</evidence>
<evidence type="ECO:0000256" key="11">
    <source>
        <dbReference type="NCBIfam" id="TIGR02067"/>
    </source>
</evidence>